<dbReference type="InterPro" id="IPR036237">
    <property type="entry name" value="Xyl_isomerase-like_sf"/>
</dbReference>
<dbReference type="RefSeq" id="WP_076344020.1">
    <property type="nucleotide sequence ID" value="NZ_CP019082.1"/>
</dbReference>
<dbReference type="Gene3D" id="3.20.20.150">
    <property type="entry name" value="Divalent-metal-dependent TIM barrel enzymes"/>
    <property type="match status" value="1"/>
</dbReference>
<dbReference type="PANTHER" id="PTHR12110">
    <property type="entry name" value="HYDROXYPYRUVATE ISOMERASE"/>
    <property type="match status" value="1"/>
</dbReference>
<dbReference type="AlphaFoldDB" id="A0A1U7CLL0"/>
<dbReference type="Proteomes" id="UP000186309">
    <property type="component" value="Chromosome"/>
</dbReference>
<feature type="domain" description="Xylose isomerase-like TIM barrel" evidence="1">
    <location>
        <begin position="21"/>
        <end position="253"/>
    </location>
</feature>
<dbReference type="STRING" id="1387353.BSF38_01269"/>
<dbReference type="Pfam" id="PF01261">
    <property type="entry name" value="AP_endonuc_2"/>
    <property type="match status" value="1"/>
</dbReference>
<dbReference type="OrthoDB" id="211587at2"/>
<keyword evidence="3" id="KW-1185">Reference proteome</keyword>
<protein>
    <recommendedName>
        <fullName evidence="1">Xylose isomerase-like TIM barrel domain-containing protein</fullName>
    </recommendedName>
</protein>
<name>A0A1U7CLL0_9BACT</name>
<dbReference type="InterPro" id="IPR013022">
    <property type="entry name" value="Xyl_isomerase-like_TIM-brl"/>
</dbReference>
<dbReference type="EMBL" id="CP019082">
    <property type="protein sequence ID" value="APW59811.1"/>
    <property type="molecule type" value="Genomic_DNA"/>
</dbReference>
<sequence length="275" mass="30518">MRLGLINSAWVQAGRGTAFGVRKTKEIGFDCIDVFADPLDIDARERRLIRDECARADLPIVSLPCVAAGLIDFNPSVQRFHVDRVRDYLDFAYELEARNVLLVLGEYIWQQEVIPPAEQWAAGVRHLQTLGDHAASLGLEIALELEPFKLSLLNDVGSMSRFLIDVDRPSVKANLDISHLVLSHQSAKLIETLRGRVAHVHISDCDGKVHGDLPPGRGVVDFAPYLDAIRDLGLDDDATVSIELEYSPDPERIVEWVEEAYTATADLMRAAGLRS</sequence>
<dbReference type="InterPro" id="IPR050312">
    <property type="entry name" value="IolE/XylAMocC-like"/>
</dbReference>
<dbReference type="SUPFAM" id="SSF51658">
    <property type="entry name" value="Xylose isomerase-like"/>
    <property type="match status" value="1"/>
</dbReference>
<organism evidence="2 3">
    <name type="scientific">Paludisphaera borealis</name>
    <dbReference type="NCBI Taxonomy" id="1387353"/>
    <lineage>
        <taxon>Bacteria</taxon>
        <taxon>Pseudomonadati</taxon>
        <taxon>Planctomycetota</taxon>
        <taxon>Planctomycetia</taxon>
        <taxon>Isosphaerales</taxon>
        <taxon>Isosphaeraceae</taxon>
        <taxon>Paludisphaera</taxon>
    </lineage>
</organism>
<gene>
    <name evidence="2" type="ORF">BSF38_01269</name>
</gene>
<accession>A0A1U7CLL0</accession>
<evidence type="ECO:0000313" key="2">
    <source>
        <dbReference type="EMBL" id="APW59811.1"/>
    </source>
</evidence>
<dbReference type="KEGG" id="pbor:BSF38_01269"/>
<reference evidence="3" key="1">
    <citation type="submission" date="2016-12" db="EMBL/GenBank/DDBJ databases">
        <title>Comparative genomics of four Isosphaeraceae planctomycetes: a common pool of plasmids and glycoside hydrolase genes.</title>
        <authorList>
            <person name="Ivanova A."/>
        </authorList>
    </citation>
    <scope>NUCLEOTIDE SEQUENCE [LARGE SCALE GENOMIC DNA]</scope>
    <source>
        <strain evidence="3">PX4</strain>
    </source>
</reference>
<evidence type="ECO:0000259" key="1">
    <source>
        <dbReference type="Pfam" id="PF01261"/>
    </source>
</evidence>
<dbReference type="PANTHER" id="PTHR12110:SF21">
    <property type="entry name" value="XYLOSE ISOMERASE-LIKE TIM BARREL DOMAIN-CONTAINING PROTEIN"/>
    <property type="match status" value="1"/>
</dbReference>
<evidence type="ECO:0000313" key="3">
    <source>
        <dbReference type="Proteomes" id="UP000186309"/>
    </source>
</evidence>
<proteinExistence type="predicted"/>